<dbReference type="EMBL" id="QRBI01000154">
    <property type="protein sequence ID" value="RMB97866.1"/>
    <property type="molecule type" value="Genomic_DNA"/>
</dbReference>
<dbReference type="OrthoDB" id="276744at2759"/>
<keyword evidence="2" id="KW-1185">Reference proteome</keyword>
<dbReference type="Proteomes" id="UP000269221">
    <property type="component" value="Unassembled WGS sequence"/>
</dbReference>
<evidence type="ECO:0000313" key="2">
    <source>
        <dbReference type="Proteomes" id="UP000269221"/>
    </source>
</evidence>
<accession>A0A3M0JSN0</accession>
<comment type="caution">
    <text evidence="1">The sequence shown here is derived from an EMBL/GenBank/DDBJ whole genome shotgun (WGS) entry which is preliminary data.</text>
</comment>
<sequence length="145" mass="17140">MEVMYLTSRRLKITNEVFKRAGASPEKSSRAGKGVEGKTYEEQLRELGLFNLEKRRLSFDFDILYYYQRGSCSMMGFDVSCQTISDRTRGHSLKRHQGRFRLDITRNFFTERVVKYWNRLPRKVVEPPSLEVFRKRLDVAFNAVV</sequence>
<proteinExistence type="predicted"/>
<reference evidence="1 2" key="1">
    <citation type="submission" date="2018-07" db="EMBL/GenBank/DDBJ databases">
        <title>A high quality draft genome assembly of the barn swallow (H. rustica rustica).</title>
        <authorList>
            <person name="Formenti G."/>
            <person name="Chiara M."/>
            <person name="Poveda L."/>
            <person name="Francoijs K.-J."/>
            <person name="Bonisoli-Alquati A."/>
            <person name="Canova L."/>
            <person name="Gianfranceschi L."/>
            <person name="Horner D.S."/>
            <person name="Saino N."/>
        </authorList>
    </citation>
    <scope>NUCLEOTIDE SEQUENCE [LARGE SCALE GENOMIC DNA]</scope>
    <source>
        <strain evidence="1">Chelidonia</strain>
        <tissue evidence="1">Blood</tissue>
    </source>
</reference>
<name>A0A3M0JSN0_HIRRU</name>
<protein>
    <submittedName>
        <fullName evidence="1">Uncharacterized protein</fullName>
    </submittedName>
</protein>
<dbReference type="AlphaFoldDB" id="A0A3M0JSN0"/>
<organism evidence="1 2">
    <name type="scientific">Hirundo rustica rustica</name>
    <dbReference type="NCBI Taxonomy" id="333673"/>
    <lineage>
        <taxon>Eukaryota</taxon>
        <taxon>Metazoa</taxon>
        <taxon>Chordata</taxon>
        <taxon>Craniata</taxon>
        <taxon>Vertebrata</taxon>
        <taxon>Euteleostomi</taxon>
        <taxon>Archelosauria</taxon>
        <taxon>Archosauria</taxon>
        <taxon>Dinosauria</taxon>
        <taxon>Saurischia</taxon>
        <taxon>Theropoda</taxon>
        <taxon>Coelurosauria</taxon>
        <taxon>Aves</taxon>
        <taxon>Neognathae</taxon>
        <taxon>Neoaves</taxon>
        <taxon>Telluraves</taxon>
        <taxon>Australaves</taxon>
        <taxon>Passeriformes</taxon>
        <taxon>Sylvioidea</taxon>
        <taxon>Hirundinidae</taxon>
        <taxon>Hirundo</taxon>
    </lineage>
</organism>
<gene>
    <name evidence="1" type="ORF">DUI87_25344</name>
</gene>
<dbReference type="STRING" id="333673.A0A3M0JSN0"/>
<evidence type="ECO:0000313" key="1">
    <source>
        <dbReference type="EMBL" id="RMB97866.1"/>
    </source>
</evidence>